<proteinExistence type="predicted"/>
<dbReference type="Pfam" id="PF23769">
    <property type="entry name" value="Beta-prop_WDR75_2nd"/>
    <property type="match status" value="1"/>
</dbReference>
<feature type="region of interest" description="Disordered" evidence="9">
    <location>
        <begin position="1"/>
        <end position="82"/>
    </location>
</feature>
<keyword evidence="12" id="KW-1185">Reference proteome</keyword>
<feature type="repeat" description="WD" evidence="8">
    <location>
        <begin position="141"/>
        <end position="183"/>
    </location>
</feature>
<keyword evidence="7" id="KW-0539">Nucleus</keyword>
<evidence type="ECO:0000256" key="5">
    <source>
        <dbReference type="ARBA" id="ARBA00022737"/>
    </source>
</evidence>
<evidence type="ECO:0000259" key="10">
    <source>
        <dbReference type="Pfam" id="PF23769"/>
    </source>
</evidence>
<dbReference type="PANTHER" id="PTHR44215:SF1">
    <property type="entry name" value="WD REPEAT-CONTAINING PROTEIN 75"/>
    <property type="match status" value="1"/>
</dbReference>
<sequence length="1635" mass="177185">MSKSATSTPVKKATATPSTPSQPAAPSPLPAKSTSRSSKAASAEAPAPPPSQIAQPSTSNAATATTSSGKNRIRKTKKRISGSKERTAEFLPFQTIGEGRVSRLPVVFTRDADYFFSVSKTSVRIYSRTTGQVVSTLSSGPGSHFAAITAIMINPANPLQLLTASLDGRVKLWDFLDGVLLSSFDLQLPISGMAAHASNPNTVYVLLKKYRHRDAEIAPKNISEILAALEDGAPFNSIIGHFSINVSAHSHTFTAMPKFFRGASIRPEVLRIGKTREAVSIGVSPNGEWLVVVGNDKVQVARTNNLASGFTRFISSHPGAQQQQRESMTCMAFHPTDSTRLVTGDSSGRIRVWYCLQKNFMVPSKAEADDGMERHAPSTVLHWHAHAVSSLCFSPNGAHLLSGGEEGVLVAWHLGASGNATSKEFVPRLGAPLSAIAVANGLDGREQEYAVSLADGSITFVSSMTLKPTRSFTRIKIDASRHVPGATVPTNTPVPLAVHPASRNLVLLAGHPSSLQFYDAIKDVNTMELEVAPSNRVSRVEDEQIEPTRVERVLFSPFVSSKTAEQGEWMVTFDSRNLSDVEGEVEVVAESSLKFWRWNPVNRRYTLNTRIDRPHQGKRLTSMSFSPSTALLVTTATDGKVRSWHLASRKLKSGKMESYWACRSVFGYREQTPTASAFSADGSILAVGQTGSVTLWSPESNLMSMVISAPELAEGVQSLAFSGRYLGIATPTAVLTWDLILSRQVSRKGLEAGQRASLLLSSSSNASTESVFTLVSSSSANASETKDTPAQRAKTIIEPVSRVSDREIATSSSAGALTKPASASSTSRAVFRVAVNSLSPIPIPAGSQGQGQEFVAISNEMDLILFSSHPSGSTVTTAGATAESIRGISNVKKTLFDDLFGPSAFHDARDDTNDDDDLAAVAAVSADTAGGVGSGVASIFATAPHLLPPATLLFDTFLAKMLPPAHTASIPAATDTNASLFVTDNSKEEEEVKAKQIVTTPGSQRGISDILRSDTDDLVELFTKQILVDNATQTSNEKGSPVMVNRTNGNATPAKKVQVNGAGSGTPISSSKAASGSVCKNAAPRTPNHLQEGGEELVSPMQVILTELLTELLTDFSFEQRDRYAFGQITTALMVIFAALRFAPLDRTYTWSRRGSSSTSGSDNGYARVNALSQKDIRQRQRKIYSLVKRIQRFDRPSPLAVQSNKHRTYRIAPSHFNTRQPLNLFDDELLVIPCPASHLRSMWTHVSYSYATIDFAMMTRTPVDQVNAQSDLDIGPDSAQGWGLASMFGQRLSSGQRDSLDQMFQSIIAAFPAHYSLEVRYDVIALVDIERWLLHQRLFYLFLTLHVPLVSEATRPHGSLMYMANHILHIQDKVTDVNTRLDNSYLITLQTLRGCLVLLLDLFFTDAPVNISGLIRLMMRRKIITALEKIPMDVLSSTTKLSVQLVRLLMSLEEQHHRLQLGSGASSVDMSPGAASDMTPAAQEPTIDVIADTATLRNRWHAMCQILDVLLNGGYWRSFRKNRLQLDHLIPEWLQKPQREEHNVKLMQVASSSAELMQTQIASGASFASRLEHAFDSGTAEAVLGPLNDLGLILPFDPSFGRISMVPDGPSQMPQFDMDLLGHQDFEGIGNSSQ</sequence>
<feature type="domain" description="WD repeat-containing protein 75 second beta-propeller" evidence="10">
    <location>
        <begin position="496"/>
        <end position="739"/>
    </location>
</feature>
<dbReference type="PROSITE" id="PS50082">
    <property type="entry name" value="WD_REPEATS_2"/>
    <property type="match status" value="3"/>
</dbReference>
<keyword evidence="5" id="KW-0677">Repeat</keyword>
<feature type="compositionally biased region" description="Low complexity" evidence="9">
    <location>
        <begin position="52"/>
        <end position="68"/>
    </location>
</feature>
<evidence type="ECO:0000256" key="9">
    <source>
        <dbReference type="SAM" id="MobiDB-lite"/>
    </source>
</evidence>
<dbReference type="SUPFAM" id="SSF50978">
    <property type="entry name" value="WD40 repeat-like"/>
    <property type="match status" value="2"/>
</dbReference>
<feature type="repeat" description="WD" evidence="8">
    <location>
        <begin position="620"/>
        <end position="654"/>
    </location>
</feature>
<dbReference type="Pfam" id="PF23869">
    <property type="entry name" value="Beta-prop_WDR75_1st"/>
    <property type="match status" value="2"/>
</dbReference>
<keyword evidence="2" id="KW-0690">Ribosome biogenesis</keyword>
<evidence type="ECO:0000256" key="4">
    <source>
        <dbReference type="ARBA" id="ARBA00022574"/>
    </source>
</evidence>
<comment type="caution">
    <text evidence="11">The sequence shown here is derived from an EMBL/GenBank/DDBJ whole genome shotgun (WGS) entry which is preliminary data.</text>
</comment>
<dbReference type="Proteomes" id="UP000658997">
    <property type="component" value="Unassembled WGS sequence"/>
</dbReference>
<protein>
    <submittedName>
        <fullName evidence="11">Related to NAN1 - U3 snoRNP protein</fullName>
    </submittedName>
</protein>
<dbReference type="GO" id="GO:0006364">
    <property type="term" value="P:rRNA processing"/>
    <property type="evidence" value="ECO:0007669"/>
    <property type="project" value="UniProtKB-KW"/>
</dbReference>
<evidence type="ECO:0000256" key="2">
    <source>
        <dbReference type="ARBA" id="ARBA00022517"/>
    </source>
</evidence>
<dbReference type="GO" id="GO:2000234">
    <property type="term" value="P:positive regulation of rRNA processing"/>
    <property type="evidence" value="ECO:0007669"/>
    <property type="project" value="TreeGrafter"/>
</dbReference>
<dbReference type="EMBL" id="ULHB01000057">
    <property type="protein sequence ID" value="SYW79762.1"/>
    <property type="molecule type" value="Genomic_DNA"/>
</dbReference>
<organism evidence="11 12">
    <name type="scientific">Ustilago bromivora</name>
    <dbReference type="NCBI Taxonomy" id="307758"/>
    <lineage>
        <taxon>Eukaryota</taxon>
        <taxon>Fungi</taxon>
        <taxon>Dikarya</taxon>
        <taxon>Basidiomycota</taxon>
        <taxon>Ustilaginomycotina</taxon>
        <taxon>Ustilaginomycetes</taxon>
        <taxon>Ustilaginales</taxon>
        <taxon>Ustilaginaceae</taxon>
        <taxon>Ustilago</taxon>
    </lineage>
</organism>
<evidence type="ECO:0000256" key="7">
    <source>
        <dbReference type="ARBA" id="ARBA00023242"/>
    </source>
</evidence>
<dbReference type="PANTHER" id="PTHR44215">
    <property type="entry name" value="WD REPEAT-CONTAINING PROTEIN 75"/>
    <property type="match status" value="1"/>
</dbReference>
<evidence type="ECO:0000256" key="3">
    <source>
        <dbReference type="ARBA" id="ARBA00022552"/>
    </source>
</evidence>
<dbReference type="InterPro" id="IPR053826">
    <property type="entry name" value="WDR75"/>
</dbReference>
<feature type="region of interest" description="Disordered" evidence="9">
    <location>
        <begin position="1052"/>
        <end position="1081"/>
    </location>
</feature>
<name>A0A8H8TRN3_9BASI</name>
<feature type="repeat" description="WD" evidence="8">
    <location>
        <begin position="381"/>
        <end position="422"/>
    </location>
</feature>
<dbReference type="PROSITE" id="PS50294">
    <property type="entry name" value="WD_REPEATS_REGION"/>
    <property type="match status" value="1"/>
</dbReference>
<feature type="compositionally biased region" description="Basic residues" evidence="9">
    <location>
        <begin position="71"/>
        <end position="81"/>
    </location>
</feature>
<dbReference type="GO" id="GO:0045943">
    <property type="term" value="P:positive regulation of transcription by RNA polymerase I"/>
    <property type="evidence" value="ECO:0007669"/>
    <property type="project" value="InterPro"/>
</dbReference>
<dbReference type="Gene3D" id="2.130.10.10">
    <property type="entry name" value="YVTN repeat-like/Quinoprotein amine dehydrogenase"/>
    <property type="match status" value="3"/>
</dbReference>
<dbReference type="InterPro" id="IPR057644">
    <property type="entry name" value="Beta-prop_WDR75_2nd"/>
</dbReference>
<evidence type="ECO:0000313" key="12">
    <source>
        <dbReference type="Proteomes" id="UP000658997"/>
    </source>
</evidence>
<dbReference type="CDD" id="cd12148">
    <property type="entry name" value="fungal_TF_MHR"/>
    <property type="match status" value="1"/>
</dbReference>
<evidence type="ECO:0000256" key="1">
    <source>
        <dbReference type="ARBA" id="ARBA00004604"/>
    </source>
</evidence>
<keyword evidence="6" id="KW-0804">Transcription</keyword>
<accession>A0A8H8TRN3</accession>
<dbReference type="SMART" id="SM00320">
    <property type="entry name" value="WD40"/>
    <property type="match status" value="6"/>
</dbReference>
<evidence type="ECO:0000256" key="8">
    <source>
        <dbReference type="PROSITE-ProRule" id="PRU00221"/>
    </source>
</evidence>
<reference evidence="11" key="1">
    <citation type="submission" date="2018-08" db="EMBL/GenBank/DDBJ databases">
        <authorList>
            <person name="Guldener U."/>
        </authorList>
    </citation>
    <scope>NUCLEOTIDE SEQUENCE</scope>
    <source>
        <strain evidence="11">UB2</strain>
    </source>
</reference>
<evidence type="ECO:0000313" key="11">
    <source>
        <dbReference type="EMBL" id="SYW79762.1"/>
    </source>
</evidence>
<keyword evidence="4 8" id="KW-0853">WD repeat</keyword>
<dbReference type="InterPro" id="IPR015943">
    <property type="entry name" value="WD40/YVTN_repeat-like_dom_sf"/>
</dbReference>
<dbReference type="GO" id="GO:0032040">
    <property type="term" value="C:small-subunit processome"/>
    <property type="evidence" value="ECO:0007669"/>
    <property type="project" value="InterPro"/>
</dbReference>
<keyword evidence="3" id="KW-0698">rRNA processing</keyword>
<dbReference type="InterPro" id="IPR001680">
    <property type="entry name" value="WD40_rpt"/>
</dbReference>
<evidence type="ECO:0000256" key="6">
    <source>
        <dbReference type="ARBA" id="ARBA00023163"/>
    </source>
</evidence>
<feature type="compositionally biased region" description="Low complexity" evidence="9">
    <location>
        <begin position="13"/>
        <end position="22"/>
    </location>
</feature>
<comment type="subcellular location">
    <subcellularLocation>
        <location evidence="1">Nucleus</location>
        <location evidence="1">Nucleolus</location>
    </subcellularLocation>
</comment>
<dbReference type="InterPro" id="IPR036322">
    <property type="entry name" value="WD40_repeat_dom_sf"/>
</dbReference>
<feature type="compositionally biased region" description="Low complexity" evidence="9">
    <location>
        <begin position="30"/>
        <end position="45"/>
    </location>
</feature>
<dbReference type="GO" id="GO:0003723">
    <property type="term" value="F:RNA binding"/>
    <property type="evidence" value="ECO:0007669"/>
    <property type="project" value="InterPro"/>
</dbReference>
<gene>
    <name evidence="11" type="ORF">UBRO2_03181</name>
</gene>